<proteinExistence type="predicted"/>
<accession>A0A939HL24</accession>
<reference evidence="1" key="1">
    <citation type="submission" date="2021-03" db="EMBL/GenBank/DDBJ databases">
        <title>The complete genome sequence of Acetobacter sp. TBRC 12339.</title>
        <authorList>
            <person name="Charoenyingcharoen P."/>
            <person name="Yukphan P."/>
        </authorList>
    </citation>
    <scope>NUCLEOTIDE SEQUENCE</scope>
    <source>
        <strain evidence="1">TBRC 12339</strain>
    </source>
</reference>
<comment type="caution">
    <text evidence="1">The sequence shown here is derived from an EMBL/GenBank/DDBJ whole genome shotgun (WGS) entry which is preliminary data.</text>
</comment>
<organism evidence="1 2">
    <name type="scientific">Acetobacter garciniae</name>
    <dbReference type="NCBI Taxonomy" id="2817435"/>
    <lineage>
        <taxon>Bacteria</taxon>
        <taxon>Pseudomonadati</taxon>
        <taxon>Pseudomonadota</taxon>
        <taxon>Alphaproteobacteria</taxon>
        <taxon>Acetobacterales</taxon>
        <taxon>Acetobacteraceae</taxon>
        <taxon>Acetobacter</taxon>
    </lineage>
</organism>
<keyword evidence="2" id="KW-1185">Reference proteome</keyword>
<evidence type="ECO:0000313" key="1">
    <source>
        <dbReference type="EMBL" id="MBO1323594.1"/>
    </source>
</evidence>
<dbReference type="AlphaFoldDB" id="A0A939HL24"/>
<gene>
    <name evidence="1" type="ORF">J2D77_00285</name>
</gene>
<protein>
    <submittedName>
        <fullName evidence="1">Uncharacterized protein</fullName>
    </submittedName>
</protein>
<dbReference type="Proteomes" id="UP000664073">
    <property type="component" value="Unassembled WGS sequence"/>
</dbReference>
<name>A0A939HL24_9PROT</name>
<dbReference type="EMBL" id="JAFVMH010000001">
    <property type="protein sequence ID" value="MBO1323594.1"/>
    <property type="molecule type" value="Genomic_DNA"/>
</dbReference>
<sequence>MSDIDKAHCLVVELRESAPRFVRSIKNSILATANQLERAIEAGGQTPRQRANLRFALVRAEQQVDLVKKMDGVKGAATPKCRNREAPKT</sequence>
<evidence type="ECO:0000313" key="2">
    <source>
        <dbReference type="Proteomes" id="UP000664073"/>
    </source>
</evidence>
<dbReference type="RefSeq" id="WP_207843984.1">
    <property type="nucleotide sequence ID" value="NZ_JAFVMH010000001.1"/>
</dbReference>